<evidence type="ECO:0000313" key="2">
    <source>
        <dbReference type="EMBL" id="MDQ0168516.1"/>
    </source>
</evidence>
<keyword evidence="1" id="KW-1133">Transmembrane helix</keyword>
<sequence>MLLFSLGFWGLIAWLGTVSYFDQQEKLALPLFVSLVTPAIILAFFALQKLKRWLE</sequence>
<keyword evidence="1" id="KW-0472">Membrane</keyword>
<gene>
    <name evidence="2" type="ORF">J2S11_004478</name>
</gene>
<evidence type="ECO:0000256" key="1">
    <source>
        <dbReference type="SAM" id="Phobius"/>
    </source>
</evidence>
<reference evidence="2 3" key="1">
    <citation type="submission" date="2023-07" db="EMBL/GenBank/DDBJ databases">
        <title>Genomic Encyclopedia of Type Strains, Phase IV (KMG-IV): sequencing the most valuable type-strain genomes for metagenomic binning, comparative biology and taxonomic classification.</title>
        <authorList>
            <person name="Goeker M."/>
        </authorList>
    </citation>
    <scope>NUCLEOTIDE SEQUENCE [LARGE SCALE GENOMIC DNA]</scope>
    <source>
        <strain evidence="2 3">DSM 12751</strain>
    </source>
</reference>
<protein>
    <submittedName>
        <fullName evidence="2">Uncharacterized protein</fullName>
    </submittedName>
</protein>
<dbReference type="Proteomes" id="UP001235840">
    <property type="component" value="Unassembled WGS sequence"/>
</dbReference>
<dbReference type="RefSeq" id="WP_307398304.1">
    <property type="nucleotide sequence ID" value="NZ_BAAADK010000024.1"/>
</dbReference>
<proteinExistence type="predicted"/>
<name>A0ABT9W5J6_9BACI</name>
<keyword evidence="3" id="KW-1185">Reference proteome</keyword>
<evidence type="ECO:0000313" key="3">
    <source>
        <dbReference type="Proteomes" id="UP001235840"/>
    </source>
</evidence>
<comment type="caution">
    <text evidence="2">The sequence shown here is derived from an EMBL/GenBank/DDBJ whole genome shotgun (WGS) entry which is preliminary data.</text>
</comment>
<feature type="transmembrane region" description="Helical" evidence="1">
    <location>
        <begin position="27"/>
        <end position="47"/>
    </location>
</feature>
<accession>A0ABT9W5J6</accession>
<dbReference type="EMBL" id="JAUSTY010000036">
    <property type="protein sequence ID" value="MDQ0168516.1"/>
    <property type="molecule type" value="Genomic_DNA"/>
</dbReference>
<organism evidence="2 3">
    <name type="scientific">Caldalkalibacillus horti</name>
    <dbReference type="NCBI Taxonomy" id="77523"/>
    <lineage>
        <taxon>Bacteria</taxon>
        <taxon>Bacillati</taxon>
        <taxon>Bacillota</taxon>
        <taxon>Bacilli</taxon>
        <taxon>Bacillales</taxon>
        <taxon>Bacillaceae</taxon>
        <taxon>Caldalkalibacillus</taxon>
    </lineage>
</organism>
<keyword evidence="1" id="KW-0812">Transmembrane</keyword>